<name>A0A891GUG9_9BILA</name>
<keyword evidence="1" id="KW-0472">Membrane</keyword>
<organism evidence="2">
    <name type="scientific">Trichuris sp. TMM5</name>
    <dbReference type="NCBI Taxonomy" id="2810713"/>
    <lineage>
        <taxon>Eukaryota</taxon>
        <taxon>Metazoa</taxon>
        <taxon>Ecdysozoa</taxon>
        <taxon>Nematoda</taxon>
        <taxon>Enoplea</taxon>
        <taxon>Dorylaimia</taxon>
        <taxon>Trichinellida</taxon>
        <taxon>Trichuridae</taxon>
        <taxon>Trichuris</taxon>
    </lineage>
</organism>
<keyword evidence="1" id="KW-0812">Transmembrane</keyword>
<feature type="transmembrane region" description="Helical" evidence="1">
    <location>
        <begin position="15"/>
        <end position="39"/>
    </location>
</feature>
<reference evidence="2" key="1">
    <citation type="journal article" name="Life">
        <title>Complete Mitochondrial Genome of Trichuristrichiura from Macaca sylvanus and Papio papio.</title>
        <authorList>
            <person name="Rivero J."/>
            <person name="Callejon R."/>
            <person name="Cutillas C."/>
        </authorList>
    </citation>
    <scope>NUCLEOTIDE SEQUENCE</scope>
    <source>
        <strain evidence="2">TMM5</strain>
    </source>
</reference>
<keyword evidence="2" id="KW-0496">Mitochondrion</keyword>
<feature type="transmembrane region" description="Helical" evidence="1">
    <location>
        <begin position="78"/>
        <end position="98"/>
    </location>
</feature>
<protein>
    <submittedName>
        <fullName evidence="2">NADH dehydrogenase subunit 6</fullName>
    </submittedName>
</protein>
<feature type="transmembrane region" description="Helical" evidence="1">
    <location>
        <begin position="132"/>
        <end position="151"/>
    </location>
</feature>
<sequence>MVCILKMLSMLLSLWFLYVIHPLWLSLVIFLVSISMSLLKFFQVFEFGMFSYLFVMVYSGGLLLLLVYMSALVPNSDLSSSVIPGMLIFGSFLFFSMYMTKEDFKQGQNSVFFFQKSLGMNYFVVYKDLMYSLIWILLLSLSLISLLMSLLKYPMRSL</sequence>
<evidence type="ECO:0000256" key="1">
    <source>
        <dbReference type="SAM" id="Phobius"/>
    </source>
</evidence>
<accession>A0A891GUG9</accession>
<proteinExistence type="predicted"/>
<dbReference type="AlphaFoldDB" id="A0A891GUG9"/>
<dbReference type="EMBL" id="MW448471">
    <property type="protein sequence ID" value="QRK25862.1"/>
    <property type="molecule type" value="Genomic_DNA"/>
</dbReference>
<geneLocation type="mitochondrion" evidence="2"/>
<feature type="transmembrane region" description="Helical" evidence="1">
    <location>
        <begin position="51"/>
        <end position="72"/>
    </location>
</feature>
<evidence type="ECO:0000313" key="2">
    <source>
        <dbReference type="EMBL" id="QRK25862.1"/>
    </source>
</evidence>
<keyword evidence="1" id="KW-1133">Transmembrane helix</keyword>